<evidence type="ECO:0000313" key="11">
    <source>
        <dbReference type="Proteomes" id="UP000540519"/>
    </source>
</evidence>
<comment type="caution">
    <text evidence="10">The sequence shown here is derived from an EMBL/GenBank/DDBJ whole genome shotgun (WGS) entry which is preliminary data.</text>
</comment>
<feature type="transmembrane region" description="Helical" evidence="8">
    <location>
        <begin position="120"/>
        <end position="140"/>
    </location>
</feature>
<evidence type="ECO:0000256" key="4">
    <source>
        <dbReference type="ARBA" id="ARBA00022679"/>
    </source>
</evidence>
<evidence type="ECO:0000256" key="3">
    <source>
        <dbReference type="ARBA" id="ARBA00022553"/>
    </source>
</evidence>
<protein>
    <recommendedName>
        <fullName evidence="2">histidine kinase</fullName>
        <ecNumber evidence="2">2.7.13.3</ecNumber>
    </recommendedName>
</protein>
<feature type="transmembrane region" description="Helical" evidence="8">
    <location>
        <begin position="70"/>
        <end position="91"/>
    </location>
</feature>
<dbReference type="Pfam" id="PF07568">
    <property type="entry name" value="HisKA_2"/>
    <property type="match status" value="1"/>
</dbReference>
<evidence type="ECO:0000256" key="8">
    <source>
        <dbReference type="SAM" id="Phobius"/>
    </source>
</evidence>
<comment type="catalytic activity">
    <reaction evidence="1">
        <text>ATP + protein L-histidine = ADP + protein N-phospho-L-histidine.</text>
        <dbReference type="EC" id="2.7.13.3"/>
    </reaction>
</comment>
<dbReference type="PANTHER" id="PTHR41523:SF8">
    <property type="entry name" value="ETHYLENE RESPONSE SENSOR PROTEIN"/>
    <property type="match status" value="1"/>
</dbReference>
<dbReference type="GO" id="GO:0005524">
    <property type="term" value="F:ATP binding"/>
    <property type="evidence" value="ECO:0007669"/>
    <property type="project" value="UniProtKB-KW"/>
</dbReference>
<dbReference type="RefSeq" id="WP_038240454.1">
    <property type="nucleotide sequence ID" value="NZ_RCNR01000022.1"/>
</dbReference>
<feature type="transmembrane region" description="Helical" evidence="8">
    <location>
        <begin position="97"/>
        <end position="113"/>
    </location>
</feature>
<dbReference type="PANTHER" id="PTHR41523">
    <property type="entry name" value="TWO-COMPONENT SYSTEM SENSOR PROTEIN"/>
    <property type="match status" value="1"/>
</dbReference>
<evidence type="ECO:0000256" key="5">
    <source>
        <dbReference type="ARBA" id="ARBA00022741"/>
    </source>
</evidence>
<dbReference type="GO" id="GO:0004673">
    <property type="term" value="F:protein histidine kinase activity"/>
    <property type="evidence" value="ECO:0007669"/>
    <property type="project" value="UniProtKB-EC"/>
</dbReference>
<dbReference type="EMBL" id="RCNR01000022">
    <property type="protein sequence ID" value="MUH36620.1"/>
    <property type="molecule type" value="Genomic_DNA"/>
</dbReference>
<keyword evidence="5" id="KW-0547">Nucleotide-binding</keyword>
<dbReference type="InterPro" id="IPR011495">
    <property type="entry name" value="Sig_transdc_His_kin_sub2_dim/P"/>
</dbReference>
<dbReference type="Gene3D" id="3.30.565.10">
    <property type="entry name" value="Histidine kinase-like ATPase, C-terminal domain"/>
    <property type="match status" value="1"/>
</dbReference>
<evidence type="ECO:0000256" key="6">
    <source>
        <dbReference type="ARBA" id="ARBA00022777"/>
    </source>
</evidence>
<dbReference type="InterPro" id="IPR005467">
    <property type="entry name" value="His_kinase_dom"/>
</dbReference>
<accession>A0A7X3D2H0</accession>
<feature type="transmembrane region" description="Helical" evidence="8">
    <location>
        <begin position="21"/>
        <end position="40"/>
    </location>
</feature>
<evidence type="ECO:0000313" key="10">
    <source>
        <dbReference type="EMBL" id="MUH36620.1"/>
    </source>
</evidence>
<proteinExistence type="predicted"/>
<keyword evidence="4" id="KW-0808">Transferase</keyword>
<dbReference type="PROSITE" id="PS50109">
    <property type="entry name" value="HIS_KIN"/>
    <property type="match status" value="1"/>
</dbReference>
<dbReference type="InterPro" id="IPR003594">
    <property type="entry name" value="HATPase_dom"/>
</dbReference>
<keyword evidence="8" id="KW-1133">Transmembrane helix</keyword>
<name>A0A7X3D2H0_9FLAO</name>
<dbReference type="EC" id="2.7.13.3" evidence="2"/>
<reference evidence="10 11" key="1">
    <citation type="journal article" date="2019" name="Mar. Drugs">
        <title>Comparative Genomics and CAZyme Genome Repertoires of Marine Zobellia amurskyensis KMM 3526(T) and Zobellia laminariae KMM 3676(T).</title>
        <authorList>
            <person name="Chernysheva N."/>
            <person name="Bystritskaya E."/>
            <person name="Stenkova A."/>
            <person name="Golovkin I."/>
            <person name="Nedashkovskaya O."/>
            <person name="Isaeva M."/>
        </authorList>
    </citation>
    <scope>NUCLEOTIDE SEQUENCE [LARGE SCALE GENOMIC DNA]</scope>
    <source>
        <strain evidence="10 11">KMM 3526</strain>
    </source>
</reference>
<feature type="transmembrane region" description="Helical" evidence="8">
    <location>
        <begin position="46"/>
        <end position="63"/>
    </location>
</feature>
<dbReference type="OrthoDB" id="9767435at2"/>
<evidence type="ECO:0000256" key="7">
    <source>
        <dbReference type="ARBA" id="ARBA00022840"/>
    </source>
</evidence>
<feature type="transmembrane region" description="Helical" evidence="8">
    <location>
        <begin position="155"/>
        <end position="176"/>
    </location>
</feature>
<dbReference type="AlphaFoldDB" id="A0A7X3D2H0"/>
<dbReference type="Pfam" id="PF02518">
    <property type="entry name" value="HATPase_c"/>
    <property type="match status" value="1"/>
</dbReference>
<evidence type="ECO:0000256" key="1">
    <source>
        <dbReference type="ARBA" id="ARBA00000085"/>
    </source>
</evidence>
<keyword evidence="8" id="KW-0812">Transmembrane</keyword>
<evidence type="ECO:0000256" key="2">
    <source>
        <dbReference type="ARBA" id="ARBA00012438"/>
    </source>
</evidence>
<keyword evidence="8" id="KW-0472">Membrane</keyword>
<keyword evidence="11" id="KW-1185">Reference proteome</keyword>
<gene>
    <name evidence="10" type="ORF">D9O36_12275</name>
</gene>
<dbReference type="SMART" id="SM00387">
    <property type="entry name" value="HATPase_c"/>
    <property type="match status" value="1"/>
</dbReference>
<dbReference type="Gene3D" id="3.30.450.20">
    <property type="entry name" value="PAS domain"/>
    <property type="match status" value="1"/>
</dbReference>
<dbReference type="InterPro" id="IPR036890">
    <property type="entry name" value="HATPase_C_sf"/>
</dbReference>
<dbReference type="SUPFAM" id="SSF55874">
    <property type="entry name" value="ATPase domain of HSP90 chaperone/DNA topoisomerase II/histidine kinase"/>
    <property type="match status" value="1"/>
</dbReference>
<keyword evidence="6 10" id="KW-0418">Kinase</keyword>
<keyword evidence="7" id="KW-0067">ATP-binding</keyword>
<dbReference type="Proteomes" id="UP000540519">
    <property type="component" value="Unassembled WGS sequence"/>
</dbReference>
<feature type="domain" description="Histidine kinase" evidence="9">
    <location>
        <begin position="202"/>
        <end position="397"/>
    </location>
</feature>
<keyword evidence="3" id="KW-0597">Phosphoprotein</keyword>
<organism evidence="10 11">
    <name type="scientific">Zobellia amurskyensis</name>
    <dbReference type="NCBI Taxonomy" id="248905"/>
    <lineage>
        <taxon>Bacteria</taxon>
        <taxon>Pseudomonadati</taxon>
        <taxon>Bacteroidota</taxon>
        <taxon>Flavobacteriia</taxon>
        <taxon>Flavobacteriales</taxon>
        <taxon>Flavobacteriaceae</taxon>
        <taxon>Zobellia</taxon>
    </lineage>
</organism>
<evidence type="ECO:0000259" key="9">
    <source>
        <dbReference type="PROSITE" id="PS50109"/>
    </source>
</evidence>
<sequence>MRKPNIRLNRINDKTKLLLKFNYISSVLSLIIGLICSYIFHMYGTIPYVFYFYFVLNLLNIAAFNKHKNLTAMAICTSVLSFLSTVVITLFSGGINSPFIFILGLIVLAGYISTRVFGKVYLYLIITTIILIYLIDYINFDFIINEVPDSSRDLFSLLSILFSVYLLGGVLGKNLLNTHHKLYRSKARIEKSVDEKENLLREVHHRVKNNLQTVSSLLNLQARNTPNEQIKELVKSSQNRVIAMAMIHEMLYVRDNLSKIEFGSYVQELTQYLLRTVERKDRNIDVVLNIPDTLLSIDTAIPLGLLINETVTNSIKYGFKNQDKGEITIELEKRYQNKFILKISDNGAGFPLDYDFKNSNTLGIRLIHNLARQLQGTIERLPTQTGTIYKLVFQDIASQFNP</sequence>